<dbReference type="InterPro" id="IPR003591">
    <property type="entry name" value="Leu-rich_rpt_typical-subtyp"/>
</dbReference>
<keyword evidence="2" id="KW-0677">Repeat</keyword>
<dbReference type="SMART" id="SM00364">
    <property type="entry name" value="LRR_BAC"/>
    <property type="match status" value="6"/>
</dbReference>
<proteinExistence type="predicted"/>
<dbReference type="AlphaFoldDB" id="A0A482XFL4"/>
<evidence type="ECO:0000313" key="3">
    <source>
        <dbReference type="EMBL" id="RZF44269.1"/>
    </source>
</evidence>
<keyword evidence="1" id="KW-0433">Leucine-rich repeat</keyword>
<name>A0A482XFL4_LAOST</name>
<dbReference type="PROSITE" id="PS51450">
    <property type="entry name" value="LRR"/>
    <property type="match status" value="2"/>
</dbReference>
<dbReference type="OrthoDB" id="2021138at2759"/>
<dbReference type="SMR" id="A0A482XFL4"/>
<dbReference type="GO" id="GO:0005737">
    <property type="term" value="C:cytoplasm"/>
    <property type="evidence" value="ECO:0007669"/>
    <property type="project" value="TreeGrafter"/>
</dbReference>
<dbReference type="InterPro" id="IPR050216">
    <property type="entry name" value="LRR_domain-containing"/>
</dbReference>
<evidence type="ECO:0000313" key="4">
    <source>
        <dbReference type="Proteomes" id="UP000291343"/>
    </source>
</evidence>
<evidence type="ECO:0000256" key="1">
    <source>
        <dbReference type="ARBA" id="ARBA00022614"/>
    </source>
</evidence>
<dbReference type="SUPFAM" id="SSF52058">
    <property type="entry name" value="L domain-like"/>
    <property type="match status" value="1"/>
</dbReference>
<protein>
    <submittedName>
        <fullName evidence="3">Uncharacterized protein</fullName>
    </submittedName>
</protein>
<dbReference type="InterPro" id="IPR001611">
    <property type="entry name" value="Leu-rich_rpt"/>
</dbReference>
<gene>
    <name evidence="3" type="ORF">LSTR_LSTR006819</name>
</gene>
<accession>A0A482XFL4</accession>
<reference evidence="3 4" key="1">
    <citation type="journal article" date="2017" name="Gigascience">
        <title>Genome sequence of the small brown planthopper, Laodelphax striatellus.</title>
        <authorList>
            <person name="Zhu J."/>
            <person name="Jiang F."/>
            <person name="Wang X."/>
            <person name="Yang P."/>
            <person name="Bao Y."/>
            <person name="Zhao W."/>
            <person name="Wang W."/>
            <person name="Lu H."/>
            <person name="Wang Q."/>
            <person name="Cui N."/>
            <person name="Li J."/>
            <person name="Chen X."/>
            <person name="Luo L."/>
            <person name="Yu J."/>
            <person name="Kang L."/>
            <person name="Cui F."/>
        </authorList>
    </citation>
    <scope>NUCLEOTIDE SEQUENCE [LARGE SCALE GENOMIC DNA]</scope>
    <source>
        <strain evidence="3">Lst14</strain>
    </source>
</reference>
<dbReference type="EMBL" id="QKKF02011155">
    <property type="protein sequence ID" value="RZF44269.1"/>
    <property type="molecule type" value="Genomic_DNA"/>
</dbReference>
<organism evidence="3 4">
    <name type="scientific">Laodelphax striatellus</name>
    <name type="common">Small brown planthopper</name>
    <name type="synonym">Delphax striatella</name>
    <dbReference type="NCBI Taxonomy" id="195883"/>
    <lineage>
        <taxon>Eukaryota</taxon>
        <taxon>Metazoa</taxon>
        <taxon>Ecdysozoa</taxon>
        <taxon>Arthropoda</taxon>
        <taxon>Hexapoda</taxon>
        <taxon>Insecta</taxon>
        <taxon>Pterygota</taxon>
        <taxon>Neoptera</taxon>
        <taxon>Paraneoptera</taxon>
        <taxon>Hemiptera</taxon>
        <taxon>Auchenorrhyncha</taxon>
        <taxon>Fulgoroidea</taxon>
        <taxon>Delphacidae</taxon>
        <taxon>Criomorphinae</taxon>
        <taxon>Laodelphax</taxon>
    </lineage>
</organism>
<dbReference type="InterPro" id="IPR032675">
    <property type="entry name" value="LRR_dom_sf"/>
</dbReference>
<dbReference type="PANTHER" id="PTHR48051">
    <property type="match status" value="1"/>
</dbReference>
<comment type="caution">
    <text evidence="3">The sequence shown here is derived from an EMBL/GenBank/DDBJ whole genome shotgun (WGS) entry which is preliminary data.</text>
</comment>
<dbReference type="SMART" id="SM00369">
    <property type="entry name" value="LRR_TYP"/>
    <property type="match status" value="4"/>
</dbReference>
<dbReference type="InParanoid" id="A0A482XFL4"/>
<dbReference type="Proteomes" id="UP000291343">
    <property type="component" value="Unassembled WGS sequence"/>
</dbReference>
<sequence length="408" mass="47126">MDEELVEEINRHPILHWNYRSYTSVPTELKIYGTHIKEIYLKQNKLEKLPEWIGCLKNLCNLYLSGNCLKHLTSELLQLKNLTVIDISDNELDELPDTIYYLSNLIELRCDNNKLAKLPEKIGFLGAMSFLSVEQNCLESLPQSLGCCFSLEGLNLKGNKLKNLPNNLAFLPQLDIVIVSKNELLFLPSISFACNPIVSFSKNPCINYMSYEMFAHVLDPHLMKCNSNTFSYTHDTNFQNVLLKSDVDKFSNLVVEVVGWKKYSTNSDLETLLVLPEPLKDIYDEENSRVPSLFELLLRYCYSSTPSYNRTRFFYKKMDENMLPSHLRHLLIQGPAAVCHNCFSFIFTECVLWVVVKLLMCNICGENEILTSVYFCTTTCARKFLADENDIDLDEKLSVHKQKWTRVN</sequence>
<keyword evidence="4" id="KW-1185">Reference proteome</keyword>
<dbReference type="Gene3D" id="3.80.10.10">
    <property type="entry name" value="Ribonuclease Inhibitor"/>
    <property type="match status" value="1"/>
</dbReference>
<dbReference type="PANTHER" id="PTHR48051:SF1">
    <property type="entry name" value="RAS SUPPRESSOR PROTEIN 1"/>
    <property type="match status" value="1"/>
</dbReference>
<evidence type="ECO:0000256" key="2">
    <source>
        <dbReference type="ARBA" id="ARBA00022737"/>
    </source>
</evidence>
<dbReference type="STRING" id="195883.A0A482XFL4"/>